<feature type="chain" id="PRO_5016612652" description="Peptidase S9 prolyl oligopeptidase catalytic domain-containing protein" evidence="1">
    <location>
        <begin position="24"/>
        <end position="274"/>
    </location>
</feature>
<evidence type="ECO:0000313" key="4">
    <source>
        <dbReference type="Proteomes" id="UP000253562"/>
    </source>
</evidence>
<dbReference type="Gene3D" id="3.40.50.1820">
    <property type="entry name" value="alpha/beta hydrolase"/>
    <property type="match status" value="1"/>
</dbReference>
<accession>A0A368KPC5</accession>
<dbReference type="EMBL" id="QPEX01000030">
    <property type="protein sequence ID" value="RCS46392.1"/>
    <property type="molecule type" value="Genomic_DNA"/>
</dbReference>
<dbReference type="OrthoDB" id="234896at2"/>
<protein>
    <recommendedName>
        <fullName evidence="2">Peptidase S9 prolyl oligopeptidase catalytic domain-containing protein</fullName>
    </recommendedName>
</protein>
<feature type="domain" description="Peptidase S9 prolyl oligopeptidase catalytic" evidence="2">
    <location>
        <begin position="109"/>
        <end position="238"/>
    </location>
</feature>
<dbReference type="GO" id="GO:0006508">
    <property type="term" value="P:proteolysis"/>
    <property type="evidence" value="ECO:0007669"/>
    <property type="project" value="InterPro"/>
</dbReference>
<dbReference type="SUPFAM" id="SSF53474">
    <property type="entry name" value="alpha/beta-Hydrolases"/>
    <property type="match status" value="1"/>
</dbReference>
<name>A0A368KPC5_9BACT</name>
<organism evidence="3 4">
    <name type="scientific">Bremerella cremea</name>
    <dbReference type="NCBI Taxonomy" id="1031537"/>
    <lineage>
        <taxon>Bacteria</taxon>
        <taxon>Pseudomonadati</taxon>
        <taxon>Planctomycetota</taxon>
        <taxon>Planctomycetia</taxon>
        <taxon>Pirellulales</taxon>
        <taxon>Pirellulaceae</taxon>
        <taxon>Bremerella</taxon>
    </lineage>
</organism>
<dbReference type="InterPro" id="IPR029058">
    <property type="entry name" value="AB_hydrolase_fold"/>
</dbReference>
<evidence type="ECO:0000259" key="2">
    <source>
        <dbReference type="Pfam" id="PF00326"/>
    </source>
</evidence>
<dbReference type="AlphaFoldDB" id="A0A368KPC5"/>
<evidence type="ECO:0000256" key="1">
    <source>
        <dbReference type="SAM" id="SignalP"/>
    </source>
</evidence>
<dbReference type="Proteomes" id="UP000253562">
    <property type="component" value="Unassembled WGS sequence"/>
</dbReference>
<reference evidence="3 4" key="1">
    <citation type="submission" date="2018-07" db="EMBL/GenBank/DDBJ databases">
        <title>Comparative genomes isolates from brazilian mangrove.</title>
        <authorList>
            <person name="De Araujo J.E."/>
            <person name="Taketani R.G."/>
            <person name="Silva M.C.P."/>
            <person name="Lourenco M.V."/>
            <person name="Oliveira V.M."/>
            <person name="Andreote F.D."/>
        </authorList>
    </citation>
    <scope>NUCLEOTIDE SEQUENCE [LARGE SCALE GENOMIC DNA]</scope>
    <source>
        <strain evidence="3 4">HEX PRIS-MGV</strain>
    </source>
</reference>
<dbReference type="RefSeq" id="WP_114369661.1">
    <property type="nucleotide sequence ID" value="NZ_QPEX01000030.1"/>
</dbReference>
<feature type="signal peptide" evidence="1">
    <location>
        <begin position="1"/>
        <end position="23"/>
    </location>
</feature>
<dbReference type="GO" id="GO:0008236">
    <property type="term" value="F:serine-type peptidase activity"/>
    <property type="evidence" value="ECO:0007669"/>
    <property type="project" value="InterPro"/>
</dbReference>
<dbReference type="InterPro" id="IPR001375">
    <property type="entry name" value="Peptidase_S9_cat"/>
</dbReference>
<comment type="caution">
    <text evidence="3">The sequence shown here is derived from an EMBL/GenBank/DDBJ whole genome shotgun (WGS) entry which is preliminary data.</text>
</comment>
<evidence type="ECO:0000313" key="3">
    <source>
        <dbReference type="EMBL" id="RCS46392.1"/>
    </source>
</evidence>
<sequence>MHRTERLIAVCLLLFTFSSAISAAEWPGKKSDWHGYERFDFSVDDRPAYVVTPQQAAAGNPWVWRARFPGFHAEADLLLLEQGFHIAYINTDNMFGSERAMKHWDKFYDFLIKKGLAPKVALEGVSRGGLFVYGWASRHPERVACIYADTPVCDIKSWPKGKGAGIGSSSSWEVLLKEYGLSNEDALKYNRNPIDILPPIAQAKIPLLHIVSLNDQVVPPQENTLILAERYRELGGSIEIIEVKEGTEESHGHHFPHPNPQKVADFISQHAGVK</sequence>
<dbReference type="Pfam" id="PF00326">
    <property type="entry name" value="Peptidase_S9"/>
    <property type="match status" value="1"/>
</dbReference>
<proteinExistence type="predicted"/>
<gene>
    <name evidence="3" type="ORF">DTL42_15615</name>
</gene>
<keyword evidence="1" id="KW-0732">Signal</keyword>